<dbReference type="EMBL" id="BMEY01000007">
    <property type="protein sequence ID" value="GGA73556.1"/>
    <property type="molecule type" value="Genomic_DNA"/>
</dbReference>
<keyword evidence="1" id="KW-0472">Membrane</keyword>
<dbReference type="AlphaFoldDB" id="A0A916RWI3"/>
<keyword evidence="1" id="KW-1133">Transmembrane helix</keyword>
<reference evidence="2" key="1">
    <citation type="journal article" date="2014" name="Int. J. Syst. Evol. Microbiol.">
        <title>Complete genome sequence of Corynebacterium casei LMG S-19264T (=DSM 44701T), isolated from a smear-ripened cheese.</title>
        <authorList>
            <consortium name="US DOE Joint Genome Institute (JGI-PGF)"/>
            <person name="Walter F."/>
            <person name="Albersmeier A."/>
            <person name="Kalinowski J."/>
            <person name="Ruckert C."/>
        </authorList>
    </citation>
    <scope>NUCLEOTIDE SEQUENCE</scope>
    <source>
        <strain evidence="2">CGMCC 1.12408</strain>
    </source>
</reference>
<accession>A0A916RWI3</accession>
<evidence type="ECO:0000313" key="3">
    <source>
        <dbReference type="Proteomes" id="UP000613512"/>
    </source>
</evidence>
<protein>
    <submittedName>
        <fullName evidence="2">Uncharacterized protein</fullName>
    </submittedName>
</protein>
<keyword evidence="3" id="KW-1185">Reference proteome</keyword>
<dbReference type="RefSeq" id="WP_188384217.1">
    <property type="nucleotide sequence ID" value="NZ_BMEY01000007.1"/>
</dbReference>
<feature type="transmembrane region" description="Helical" evidence="1">
    <location>
        <begin position="12"/>
        <end position="33"/>
    </location>
</feature>
<organism evidence="2 3">
    <name type="scientific">Ornithinibacillus halotolerans</name>
    <dbReference type="NCBI Taxonomy" id="1274357"/>
    <lineage>
        <taxon>Bacteria</taxon>
        <taxon>Bacillati</taxon>
        <taxon>Bacillota</taxon>
        <taxon>Bacilli</taxon>
        <taxon>Bacillales</taxon>
        <taxon>Bacillaceae</taxon>
        <taxon>Ornithinibacillus</taxon>
    </lineage>
</organism>
<name>A0A916RWI3_9BACI</name>
<evidence type="ECO:0000256" key="1">
    <source>
        <dbReference type="SAM" id="Phobius"/>
    </source>
</evidence>
<feature type="transmembrane region" description="Helical" evidence="1">
    <location>
        <begin position="80"/>
        <end position="97"/>
    </location>
</feature>
<reference evidence="2" key="2">
    <citation type="submission" date="2020-09" db="EMBL/GenBank/DDBJ databases">
        <authorList>
            <person name="Sun Q."/>
            <person name="Zhou Y."/>
        </authorList>
    </citation>
    <scope>NUCLEOTIDE SEQUENCE</scope>
    <source>
        <strain evidence="2">CGMCC 1.12408</strain>
    </source>
</reference>
<sequence length="183" mass="20921">MLKNYEARHFFMAIGIGILLISPISLVFIPTFIGNSIYHTPGTWIVMVPKLSYILYGSGCALLVIAFFLMYFAVLKKYSIILGIILIIGGVILLIHGTRPFTAISDDGIKMRADTGKEISSYTWQDIEYINYYDVIRSEGFDQFEFHFNDGTRLLLTENGYLMPYHKALMAKIRDEQLAVNWK</sequence>
<feature type="transmembrane region" description="Helical" evidence="1">
    <location>
        <begin position="53"/>
        <end position="73"/>
    </location>
</feature>
<dbReference type="Proteomes" id="UP000613512">
    <property type="component" value="Unassembled WGS sequence"/>
</dbReference>
<evidence type="ECO:0000313" key="2">
    <source>
        <dbReference type="EMBL" id="GGA73556.1"/>
    </source>
</evidence>
<keyword evidence="1" id="KW-0812">Transmembrane</keyword>
<proteinExistence type="predicted"/>
<gene>
    <name evidence="2" type="ORF">GCM10008025_16550</name>
</gene>
<comment type="caution">
    <text evidence="2">The sequence shown here is derived from an EMBL/GenBank/DDBJ whole genome shotgun (WGS) entry which is preliminary data.</text>
</comment>